<feature type="signal peptide" evidence="1">
    <location>
        <begin position="1"/>
        <end position="18"/>
    </location>
</feature>
<comment type="caution">
    <text evidence="2">The sequence shown here is derived from an EMBL/GenBank/DDBJ whole genome shotgun (WGS) entry which is preliminary data.</text>
</comment>
<accession>A0ABP1EM42</accession>
<reference evidence="2 3" key="1">
    <citation type="submission" date="2024-05" db="EMBL/GenBank/DDBJ databases">
        <authorList>
            <person name="Duchaud E."/>
        </authorList>
    </citation>
    <scope>NUCLEOTIDE SEQUENCE [LARGE SCALE GENOMIC DNA]</scope>
    <source>
        <strain evidence="2">Ena-SAMPLE-TAB-13-05-2024-13:56:06:370-140302</strain>
    </source>
</reference>
<dbReference type="RefSeq" id="WP_348712098.1">
    <property type="nucleotide sequence ID" value="NZ_CAXIXY010000004.1"/>
</dbReference>
<feature type="chain" id="PRO_5046805888" evidence="1">
    <location>
        <begin position="19"/>
        <end position="165"/>
    </location>
</feature>
<evidence type="ECO:0000256" key="1">
    <source>
        <dbReference type="SAM" id="SignalP"/>
    </source>
</evidence>
<evidence type="ECO:0000313" key="3">
    <source>
        <dbReference type="Proteomes" id="UP001497416"/>
    </source>
</evidence>
<sequence>MRRLIFILNFIFSPLIFAQNGESSKIYEKEYYELLNYVPKNLKNDSIHKLDSPFLKDKLNTIGSLKLYNGFRQDLKLSDKDKKWLDKRIEEIASELFLDGKRILIKSVGGYSGCPDKMIDTFKLKDIEITNLKICNSCTRSNNDKNFIQLFNNKMYSLMKIQPKN</sequence>
<protein>
    <submittedName>
        <fullName evidence="2">Uncharacterized protein</fullName>
    </submittedName>
</protein>
<proteinExistence type="predicted"/>
<dbReference type="EMBL" id="CAXIXY010000004">
    <property type="protein sequence ID" value="CAL2085916.1"/>
    <property type="molecule type" value="Genomic_DNA"/>
</dbReference>
<gene>
    <name evidence="2" type="ORF">T190607A01A_20553</name>
</gene>
<keyword evidence="1" id="KW-0732">Signal</keyword>
<keyword evidence="3" id="KW-1185">Reference proteome</keyword>
<organism evidence="2 3">
    <name type="scientific">Tenacibaculum platacis</name>
    <dbReference type="NCBI Taxonomy" id="3137852"/>
    <lineage>
        <taxon>Bacteria</taxon>
        <taxon>Pseudomonadati</taxon>
        <taxon>Bacteroidota</taxon>
        <taxon>Flavobacteriia</taxon>
        <taxon>Flavobacteriales</taxon>
        <taxon>Flavobacteriaceae</taxon>
        <taxon>Tenacibaculum</taxon>
    </lineage>
</organism>
<name>A0ABP1EM42_9FLAO</name>
<evidence type="ECO:0000313" key="2">
    <source>
        <dbReference type="EMBL" id="CAL2085916.1"/>
    </source>
</evidence>
<dbReference type="Proteomes" id="UP001497416">
    <property type="component" value="Unassembled WGS sequence"/>
</dbReference>